<dbReference type="AlphaFoldDB" id="A0A1X2LHN7"/>
<accession>A0A1X2LHN7</accession>
<keyword evidence="6" id="KW-1185">Reference proteome</keyword>
<evidence type="ECO:0000256" key="2">
    <source>
        <dbReference type="ARBA" id="ARBA00006411"/>
    </source>
</evidence>
<dbReference type="Proteomes" id="UP000193247">
    <property type="component" value="Unassembled WGS sequence"/>
</dbReference>
<evidence type="ECO:0000313" key="6">
    <source>
        <dbReference type="Proteomes" id="UP000193247"/>
    </source>
</evidence>
<evidence type="ECO:0000256" key="3">
    <source>
        <dbReference type="ARBA" id="ARBA00022490"/>
    </source>
</evidence>
<dbReference type="Pfam" id="PF14011">
    <property type="entry name" value="ESX-1_EspG"/>
    <property type="match status" value="1"/>
</dbReference>
<organism evidence="5 6">
    <name type="scientific">Mycobacterium decipiens</name>
    <dbReference type="NCBI Taxonomy" id="1430326"/>
    <lineage>
        <taxon>Bacteria</taxon>
        <taxon>Bacillati</taxon>
        <taxon>Actinomycetota</taxon>
        <taxon>Actinomycetes</taxon>
        <taxon>Mycobacteriales</taxon>
        <taxon>Mycobacteriaceae</taxon>
        <taxon>Mycobacterium</taxon>
    </lineage>
</organism>
<dbReference type="OrthoDB" id="4631918at2"/>
<dbReference type="InterPro" id="IPR025734">
    <property type="entry name" value="EspG"/>
</dbReference>
<feature type="non-terminal residue" evidence="5">
    <location>
        <position position="276"/>
    </location>
</feature>
<sequence length="276" mass="29031">MNVEPDVVELTVDHARFIAETLGAGSFPSVLAITTPHQDTAEHKAWSACQSAELTRMGVLSARGVVEPAVADLVRVVCFADRWLDLRHVACAPAAGAWELLRGVVARCDDVSAETVVALRHGELITLAALDICAAGALIPVLGVGLVDRSPARFDEVSLPTEVGSLADEMFQAGASVAEVAHYLDIAESARSVVESVFGGPRRCVEIVVGCRCDADLYAAAEVDVSIVDTTEGRVLVSTSRALNGEWISTFRPGTPSAIAAAIDQLTTDLPGGPWF</sequence>
<evidence type="ECO:0000256" key="4">
    <source>
        <dbReference type="ARBA" id="ARBA00023186"/>
    </source>
</evidence>
<dbReference type="EMBL" id="NCXP01000095">
    <property type="protein sequence ID" value="OSC33579.1"/>
    <property type="molecule type" value="Genomic_DNA"/>
</dbReference>
<name>A0A1X2LHN7_9MYCO</name>
<evidence type="ECO:0000256" key="1">
    <source>
        <dbReference type="ARBA" id="ARBA00004496"/>
    </source>
</evidence>
<dbReference type="STRING" id="1430326.B8W66_23645"/>
<comment type="caution">
    <text evidence="5">The sequence shown here is derived from an EMBL/GenBank/DDBJ whole genome shotgun (WGS) entry which is preliminary data.</text>
</comment>
<proteinExistence type="inferred from homology"/>
<protein>
    <submittedName>
        <fullName evidence="5">ESX secretion-associated protein EspG</fullName>
    </submittedName>
</protein>
<comment type="subcellular location">
    <subcellularLocation>
        <location evidence="1">Cytoplasm</location>
    </subcellularLocation>
</comment>
<gene>
    <name evidence="5" type="ORF">B8W66_23645</name>
</gene>
<dbReference type="GO" id="GO:0005737">
    <property type="term" value="C:cytoplasm"/>
    <property type="evidence" value="ECO:0007669"/>
    <property type="project" value="UniProtKB-SubCell"/>
</dbReference>
<evidence type="ECO:0000313" key="5">
    <source>
        <dbReference type="EMBL" id="OSC33579.1"/>
    </source>
</evidence>
<comment type="similarity">
    <text evidence="2">Belongs to the EspG family.</text>
</comment>
<keyword evidence="3" id="KW-0963">Cytoplasm</keyword>
<reference evidence="5 6" key="1">
    <citation type="submission" date="2017-04" db="EMBL/GenBank/DDBJ databases">
        <title>The new phylogeny of genus Mycobacterium.</title>
        <authorList>
            <person name="Tortoli E."/>
            <person name="Trovato A."/>
            <person name="Cirillo D.M."/>
        </authorList>
    </citation>
    <scope>NUCLEOTIDE SEQUENCE [LARGE SCALE GENOMIC DNA]</scope>
    <source>
        <strain evidence="5 6">TBL 1200985</strain>
    </source>
</reference>
<keyword evidence="4" id="KW-0143">Chaperone</keyword>
<dbReference type="RefSeq" id="WP_085327646.1">
    <property type="nucleotide sequence ID" value="NZ_NCXP01000095.1"/>
</dbReference>